<dbReference type="Proteomes" id="UP001500822">
    <property type="component" value="Unassembled WGS sequence"/>
</dbReference>
<dbReference type="EMBL" id="BAABIE010000002">
    <property type="protein sequence ID" value="GAA4739255.1"/>
    <property type="molecule type" value="Genomic_DNA"/>
</dbReference>
<accession>A0ABP8YUW0</accession>
<keyword evidence="2" id="KW-1277">Toxin-antitoxin system</keyword>
<keyword evidence="4" id="KW-1185">Reference proteome</keyword>
<evidence type="ECO:0000313" key="3">
    <source>
        <dbReference type="EMBL" id="GAA4739255.1"/>
    </source>
</evidence>
<dbReference type="Pfam" id="PF05016">
    <property type="entry name" value="ParE_toxin"/>
    <property type="match status" value="1"/>
</dbReference>
<reference evidence="4" key="1">
    <citation type="journal article" date="2019" name="Int. J. Syst. Evol. Microbiol.">
        <title>The Global Catalogue of Microorganisms (GCM) 10K type strain sequencing project: providing services to taxonomists for standard genome sequencing and annotation.</title>
        <authorList>
            <consortium name="The Broad Institute Genomics Platform"/>
            <consortium name="The Broad Institute Genome Sequencing Center for Infectious Disease"/>
            <person name="Wu L."/>
            <person name="Ma J."/>
        </authorList>
    </citation>
    <scope>NUCLEOTIDE SEQUENCE [LARGE SCALE GENOMIC DNA]</scope>
    <source>
        <strain evidence="4">JCM 18077</strain>
    </source>
</reference>
<dbReference type="PANTHER" id="PTHR35601:SF1">
    <property type="entry name" value="TOXIN RELE"/>
    <property type="match status" value="1"/>
</dbReference>
<dbReference type="PANTHER" id="PTHR35601">
    <property type="entry name" value="TOXIN RELE"/>
    <property type="match status" value="1"/>
</dbReference>
<protein>
    <submittedName>
        <fullName evidence="3">Type II toxin-antitoxin system RelE/ParE family toxin</fullName>
    </submittedName>
</protein>
<dbReference type="Gene3D" id="3.30.2310.20">
    <property type="entry name" value="RelE-like"/>
    <property type="match status" value="1"/>
</dbReference>
<dbReference type="InterPro" id="IPR035093">
    <property type="entry name" value="RelE/ParE_toxin_dom_sf"/>
</dbReference>
<proteinExistence type="inferred from homology"/>
<dbReference type="InterPro" id="IPR007712">
    <property type="entry name" value="RelE/ParE_toxin"/>
</dbReference>
<name>A0ABP8YUW0_9ACTN</name>
<dbReference type="SUPFAM" id="SSF143011">
    <property type="entry name" value="RelE-like"/>
    <property type="match status" value="1"/>
</dbReference>
<comment type="similarity">
    <text evidence="1">Belongs to the RelE toxin family.</text>
</comment>
<dbReference type="RefSeq" id="WP_345312217.1">
    <property type="nucleotide sequence ID" value="NZ_BAABIE010000002.1"/>
</dbReference>
<sequence length="90" mass="10040">MSDGPYAVEFASAAKRSLARLPGRIVHAVIEFIAGPLAGNPRQLSKPLRNELAGTYSARRGDYRVLFRIDDELHTIVILAIDHRAHIYRS</sequence>
<evidence type="ECO:0000313" key="4">
    <source>
        <dbReference type="Proteomes" id="UP001500822"/>
    </source>
</evidence>
<organism evidence="3 4">
    <name type="scientific">Gordonia alkaliphila</name>
    <dbReference type="NCBI Taxonomy" id="1053547"/>
    <lineage>
        <taxon>Bacteria</taxon>
        <taxon>Bacillati</taxon>
        <taxon>Actinomycetota</taxon>
        <taxon>Actinomycetes</taxon>
        <taxon>Mycobacteriales</taxon>
        <taxon>Gordoniaceae</taxon>
        <taxon>Gordonia</taxon>
    </lineage>
</organism>
<evidence type="ECO:0000256" key="1">
    <source>
        <dbReference type="ARBA" id="ARBA00006226"/>
    </source>
</evidence>
<evidence type="ECO:0000256" key="2">
    <source>
        <dbReference type="ARBA" id="ARBA00022649"/>
    </source>
</evidence>
<gene>
    <name evidence="3" type="ORF">GCM10023217_03780</name>
</gene>
<comment type="caution">
    <text evidence="3">The sequence shown here is derived from an EMBL/GenBank/DDBJ whole genome shotgun (WGS) entry which is preliminary data.</text>
</comment>